<dbReference type="UniPathway" id="UPA00071"/>
<dbReference type="InterPro" id="IPR029044">
    <property type="entry name" value="Nucleotide-diphossugar_trans"/>
</dbReference>
<dbReference type="NCBIfam" id="TIGR03552">
    <property type="entry name" value="F420_cofC"/>
    <property type="match status" value="1"/>
</dbReference>
<evidence type="ECO:0000256" key="4">
    <source>
        <dbReference type="ARBA" id="ARBA00023134"/>
    </source>
</evidence>
<comment type="function">
    <text evidence="5">Guanylyltransferase that catalyzes the activation of phosphoenolpyruvate (PEP) as enolpyruvoyl-2-diphospho-5'-guanosine, via the condensation of PEP with GTP. It is involved in the biosynthesis of coenzyme F420, a hydride carrier cofactor.</text>
</comment>
<dbReference type="GO" id="GO:0005525">
    <property type="term" value="F:GTP binding"/>
    <property type="evidence" value="ECO:0007669"/>
    <property type="project" value="UniProtKB-KW"/>
</dbReference>
<dbReference type="Gene3D" id="3.90.550.10">
    <property type="entry name" value="Spore Coat Polysaccharide Biosynthesis Protein SpsA, Chain A"/>
    <property type="match status" value="1"/>
</dbReference>
<comment type="catalytic activity">
    <reaction evidence="5">
        <text>phosphoenolpyruvate + GTP + H(+) = enolpyruvoyl-2-diphospho-5'-guanosine + diphosphate</text>
        <dbReference type="Rhea" id="RHEA:30519"/>
        <dbReference type="ChEBI" id="CHEBI:15378"/>
        <dbReference type="ChEBI" id="CHEBI:33019"/>
        <dbReference type="ChEBI" id="CHEBI:37565"/>
        <dbReference type="ChEBI" id="CHEBI:58702"/>
        <dbReference type="ChEBI" id="CHEBI:143701"/>
        <dbReference type="EC" id="2.7.7.105"/>
    </reaction>
</comment>
<evidence type="ECO:0000256" key="2">
    <source>
        <dbReference type="ARBA" id="ARBA00022695"/>
    </source>
</evidence>
<dbReference type="EMBL" id="JACHNB010000001">
    <property type="protein sequence ID" value="MBB4737063.1"/>
    <property type="molecule type" value="Genomic_DNA"/>
</dbReference>
<keyword evidence="1 5" id="KW-0808">Transferase</keyword>
<feature type="binding site" evidence="5">
    <location>
        <position position="156"/>
    </location>
    <ligand>
        <name>phosphoenolpyruvate</name>
        <dbReference type="ChEBI" id="CHEBI:58702"/>
    </ligand>
</feature>
<proteinExistence type="inferred from homology"/>
<accession>A0A7W7GRR7</accession>
<dbReference type="InterPro" id="IPR002835">
    <property type="entry name" value="CofC"/>
</dbReference>
<dbReference type="EC" id="2.7.7.105" evidence="5"/>
<evidence type="ECO:0000313" key="7">
    <source>
        <dbReference type="Proteomes" id="UP000546162"/>
    </source>
</evidence>
<evidence type="ECO:0000256" key="1">
    <source>
        <dbReference type="ARBA" id="ARBA00022679"/>
    </source>
</evidence>
<dbReference type="Proteomes" id="UP000546162">
    <property type="component" value="Unassembled WGS sequence"/>
</dbReference>
<gene>
    <name evidence="5" type="primary">fbiD</name>
    <name evidence="6" type="ORF">BJY16_000522</name>
</gene>
<feature type="binding site" evidence="5">
    <location>
        <position position="137"/>
    </location>
    <ligand>
        <name>phosphoenolpyruvate</name>
        <dbReference type="ChEBI" id="CHEBI:58702"/>
    </ligand>
</feature>
<dbReference type="SUPFAM" id="SSF53448">
    <property type="entry name" value="Nucleotide-diphospho-sugar transferases"/>
    <property type="match status" value="1"/>
</dbReference>
<comment type="pathway">
    <text evidence="5">Cofactor biosynthesis; coenzyme F420 biosynthesis.</text>
</comment>
<keyword evidence="4 5" id="KW-0342">GTP-binding</keyword>
<dbReference type="PANTHER" id="PTHR40392">
    <property type="entry name" value="2-PHOSPHO-L-LACTATE GUANYLYLTRANSFERASE"/>
    <property type="match status" value="1"/>
</dbReference>
<dbReference type="GO" id="GO:0052645">
    <property type="term" value="P:F420-0 metabolic process"/>
    <property type="evidence" value="ECO:0007669"/>
    <property type="project" value="UniProtKB-UniRule"/>
</dbReference>
<comment type="similarity">
    <text evidence="5">Belongs to the CofC family.</text>
</comment>
<evidence type="ECO:0000256" key="3">
    <source>
        <dbReference type="ARBA" id="ARBA00022741"/>
    </source>
</evidence>
<dbReference type="GO" id="GO:0043814">
    <property type="term" value="F:phospholactate guanylyltransferase activity"/>
    <property type="evidence" value="ECO:0007669"/>
    <property type="project" value="InterPro"/>
</dbReference>
<dbReference type="AlphaFoldDB" id="A0A7W7GRR7"/>
<keyword evidence="3 5" id="KW-0547">Nucleotide-binding</keyword>
<dbReference type="Pfam" id="PF01983">
    <property type="entry name" value="CofC"/>
    <property type="match status" value="1"/>
</dbReference>
<name>A0A7W7GRR7_9ACTN</name>
<evidence type="ECO:0000313" key="6">
    <source>
        <dbReference type="EMBL" id="MBB4737063.1"/>
    </source>
</evidence>
<dbReference type="PANTHER" id="PTHR40392:SF1">
    <property type="entry name" value="2-PHOSPHO-L-LACTATE GUANYLYLTRANSFERASE"/>
    <property type="match status" value="1"/>
</dbReference>
<sequence length="217" mass="21960">MPVRNWMTVIPVKRLDAAKSRLRGAVAEDRHPDLVLAMLGDTATAVLNATTVAGLIVVTDDPVVAGVVRGLGAKVAPDPGAGLNAALRFGADEVAGPAAHRAVLTGDLPALRPEQLDAALAAVSGRAFVPDAAGTGTVLLAVPPRMPLDPWFGPGSAAAHRASGATPLSGDWPGLRQDVDTAGDLDTVLRLGAGGRTRALLRDVGLSQACTPAACAR</sequence>
<keyword evidence="7" id="KW-1185">Reference proteome</keyword>
<keyword evidence="2 5" id="KW-0548">Nucleotidyltransferase</keyword>
<dbReference type="HAMAP" id="MF_02114">
    <property type="entry name" value="CofC"/>
    <property type="match status" value="1"/>
</dbReference>
<organism evidence="6 7">
    <name type="scientific">Actinoplanes octamycinicus</name>
    <dbReference type="NCBI Taxonomy" id="135948"/>
    <lineage>
        <taxon>Bacteria</taxon>
        <taxon>Bacillati</taxon>
        <taxon>Actinomycetota</taxon>
        <taxon>Actinomycetes</taxon>
        <taxon>Micromonosporales</taxon>
        <taxon>Micromonosporaceae</taxon>
        <taxon>Actinoplanes</taxon>
    </lineage>
</organism>
<reference evidence="6 7" key="1">
    <citation type="submission" date="2020-08" db="EMBL/GenBank/DDBJ databases">
        <title>Sequencing the genomes of 1000 actinobacteria strains.</title>
        <authorList>
            <person name="Klenk H.-P."/>
        </authorList>
    </citation>
    <scope>NUCLEOTIDE SEQUENCE [LARGE SCALE GENOMIC DNA]</scope>
    <source>
        <strain evidence="6 7">DSM 45809</strain>
    </source>
</reference>
<comment type="caution">
    <text evidence="6">The sequence shown here is derived from an EMBL/GenBank/DDBJ whole genome shotgun (WGS) entry which is preliminary data.</text>
</comment>
<evidence type="ECO:0000256" key="5">
    <source>
        <dbReference type="HAMAP-Rule" id="MF_02114"/>
    </source>
</evidence>
<feature type="binding site" evidence="5">
    <location>
        <position position="153"/>
    </location>
    <ligand>
        <name>phosphoenolpyruvate</name>
        <dbReference type="ChEBI" id="CHEBI:58702"/>
    </ligand>
</feature>
<protein>
    <recommendedName>
        <fullName evidence="5">Phosphoenolpyruvate guanylyltransferase</fullName>
        <shortName evidence="5">PEP guanylyltransferase</shortName>
        <ecNumber evidence="5">2.7.7.105</ecNumber>
    </recommendedName>
</protein>